<dbReference type="WBParaSite" id="BTMF_0001005801-mRNA-1">
    <property type="protein sequence ID" value="BTMF_0001005801-mRNA-1"/>
    <property type="gene ID" value="BTMF_0001005801"/>
</dbReference>
<reference evidence="3 4" key="2">
    <citation type="submission" date="2018-11" db="EMBL/GenBank/DDBJ databases">
        <authorList>
            <consortium name="Pathogen Informatics"/>
        </authorList>
    </citation>
    <scope>NUCLEOTIDE SEQUENCE [LARGE SCALE GENOMIC DNA]</scope>
</reference>
<evidence type="ECO:0000313" key="5">
    <source>
        <dbReference type="WBParaSite" id="BTMF_0001005801-mRNA-1"/>
    </source>
</evidence>
<dbReference type="PANTHER" id="PTHR20835">
    <property type="entry name" value="E3 UBIQUITIN-PROTEIN LIGASE PPP1R11-RELATED"/>
    <property type="match status" value="1"/>
</dbReference>
<keyword evidence="4" id="KW-1185">Reference proteome</keyword>
<name>A0A0R3QQS3_9BILA</name>
<dbReference type="STRING" id="42155.A0A0R3QQS3"/>
<dbReference type="AlphaFoldDB" id="A0A0R3QQS3"/>
<dbReference type="InterPro" id="IPR011107">
    <property type="entry name" value="PPI_Ypi1"/>
</dbReference>
<proteinExistence type="predicted"/>
<dbReference type="EMBL" id="UZAG01016239">
    <property type="protein sequence ID" value="VDO26962.1"/>
    <property type="molecule type" value="Genomic_DNA"/>
</dbReference>
<dbReference type="Pfam" id="PF07491">
    <property type="entry name" value="PPI_Ypi1"/>
    <property type="match status" value="1"/>
</dbReference>
<dbReference type="PANTHER" id="PTHR20835:SF0">
    <property type="entry name" value="E3 UBIQUITIN-PROTEIN LIGASE PPP1R11"/>
    <property type="match status" value="1"/>
</dbReference>
<organism evidence="5">
    <name type="scientific">Brugia timori</name>
    <dbReference type="NCBI Taxonomy" id="42155"/>
    <lineage>
        <taxon>Eukaryota</taxon>
        <taxon>Metazoa</taxon>
        <taxon>Ecdysozoa</taxon>
        <taxon>Nematoda</taxon>
        <taxon>Chromadorea</taxon>
        <taxon>Rhabditida</taxon>
        <taxon>Spirurina</taxon>
        <taxon>Spiruromorpha</taxon>
        <taxon>Filarioidea</taxon>
        <taxon>Onchocercidae</taxon>
        <taxon>Brugia</taxon>
    </lineage>
</organism>
<evidence type="ECO:0000313" key="4">
    <source>
        <dbReference type="Proteomes" id="UP000280834"/>
    </source>
</evidence>
<dbReference type="Proteomes" id="UP000280834">
    <property type="component" value="Unassembled WGS sequence"/>
</dbReference>
<accession>A0A0R3QQS3</accession>
<dbReference type="GO" id="GO:0008157">
    <property type="term" value="F:protein phosphatase 1 binding"/>
    <property type="evidence" value="ECO:0007669"/>
    <property type="project" value="TreeGrafter"/>
</dbReference>
<reference evidence="5" key="1">
    <citation type="submission" date="2017-02" db="UniProtKB">
        <authorList>
            <consortium name="WormBaseParasite"/>
        </authorList>
    </citation>
    <scope>IDENTIFICATION</scope>
</reference>
<dbReference type="GO" id="GO:0004865">
    <property type="term" value="F:protein serine/threonine phosphatase inhibitor activity"/>
    <property type="evidence" value="ECO:0007669"/>
    <property type="project" value="InterPro"/>
</dbReference>
<evidence type="ECO:0000313" key="3">
    <source>
        <dbReference type="EMBL" id="VDO26962.1"/>
    </source>
</evidence>
<evidence type="ECO:0000256" key="2">
    <source>
        <dbReference type="ARBA" id="ARBA00031039"/>
    </source>
</evidence>
<evidence type="ECO:0000256" key="1">
    <source>
        <dbReference type="ARBA" id="ARBA00021994"/>
    </source>
</evidence>
<dbReference type="GO" id="GO:0005634">
    <property type="term" value="C:nucleus"/>
    <property type="evidence" value="ECO:0007669"/>
    <property type="project" value="TreeGrafter"/>
</dbReference>
<sequence>MQFIGLKMSRINHQSNSTITTTVVEEPINTTVSFIITFIAVQHLTLSPELSREPRVRWSADTIDNEFLGRYKSKCCCIYKKPKKWNESSDSDSDSDCETEHCRGHVEQRFHPLGGGDGGK</sequence>
<protein>
    <recommendedName>
        <fullName evidence="1">E3 ubiquitin-protein ligase PPP1R11</fullName>
    </recommendedName>
    <alternativeName>
        <fullName evidence="2">Protein phosphatase 1 regulatory subunit 11</fullName>
    </alternativeName>
</protein>
<gene>
    <name evidence="3" type="ORF">BTMF_LOCUS8107</name>
</gene>